<keyword evidence="4" id="KW-0378">Hydrolase</keyword>
<dbReference type="EMBL" id="LT629740">
    <property type="protein sequence ID" value="SDS82863.1"/>
    <property type="molecule type" value="Genomic_DNA"/>
</dbReference>
<dbReference type="GO" id="GO:0004553">
    <property type="term" value="F:hydrolase activity, hydrolyzing O-glycosyl compounds"/>
    <property type="evidence" value="ECO:0007669"/>
    <property type="project" value="InterPro"/>
</dbReference>
<dbReference type="PROSITE" id="PS51762">
    <property type="entry name" value="GH16_2"/>
    <property type="match status" value="1"/>
</dbReference>
<dbReference type="InterPro" id="IPR000757">
    <property type="entry name" value="Beta-glucanase-like"/>
</dbReference>
<feature type="chain" id="PRO_5009263152" evidence="2">
    <location>
        <begin position="21"/>
        <end position="279"/>
    </location>
</feature>
<name>A0A1H1VDU0_MUCMA</name>
<organism evidence="4 5">
    <name type="scientific">Mucilaginibacter mallensis</name>
    <dbReference type="NCBI Taxonomy" id="652787"/>
    <lineage>
        <taxon>Bacteria</taxon>
        <taxon>Pseudomonadati</taxon>
        <taxon>Bacteroidota</taxon>
        <taxon>Sphingobacteriia</taxon>
        <taxon>Sphingobacteriales</taxon>
        <taxon>Sphingobacteriaceae</taxon>
        <taxon>Mucilaginibacter</taxon>
    </lineage>
</organism>
<dbReference type="GO" id="GO:0005975">
    <property type="term" value="P:carbohydrate metabolic process"/>
    <property type="evidence" value="ECO:0007669"/>
    <property type="project" value="InterPro"/>
</dbReference>
<dbReference type="Gene3D" id="2.60.120.200">
    <property type="match status" value="1"/>
</dbReference>
<sequence length="279" mass="31128">MKKRFYLFLTAISLLTAAQAQNTATKAVTLLGPPTWGNPNQPWGTRRPVTAADRALIASYRSGHKQPVILTNFTSQDELESQWVLQSDDRTDLKSCRLPENIVATDSGLQLQTLPATKCHAKWSTGSMISKAKQKYGFFEATIKAADISGINNAFWLVSEDKFEIDIAEVHYPNILRITLHNNNNWDKEKDDKQHAVGFNSKFSGNLSDEFHDYGVLWTPEEIIFEVDGQPVAAITTNGAITKAADIRFSTAVMEYAGKIPDNPAGHHMYVKSLRVYPL</sequence>
<keyword evidence="5" id="KW-1185">Reference proteome</keyword>
<evidence type="ECO:0000256" key="1">
    <source>
        <dbReference type="ARBA" id="ARBA00006865"/>
    </source>
</evidence>
<dbReference type="Pfam" id="PF00722">
    <property type="entry name" value="Glyco_hydro_16"/>
    <property type="match status" value="1"/>
</dbReference>
<feature type="domain" description="GH16" evidence="3">
    <location>
        <begin position="34"/>
        <end position="279"/>
    </location>
</feature>
<dbReference type="InterPro" id="IPR013320">
    <property type="entry name" value="ConA-like_dom_sf"/>
</dbReference>
<keyword evidence="2" id="KW-0732">Signal</keyword>
<dbReference type="OrthoDB" id="610585at2"/>
<dbReference type="AlphaFoldDB" id="A0A1H1VDU0"/>
<protein>
    <submittedName>
        <fullName evidence="4">Glycosyl hydrolases family 16</fullName>
    </submittedName>
</protein>
<comment type="similarity">
    <text evidence="1">Belongs to the glycosyl hydrolase 16 family.</text>
</comment>
<dbReference type="Proteomes" id="UP000199679">
    <property type="component" value="Chromosome I"/>
</dbReference>
<dbReference type="InterPro" id="IPR050546">
    <property type="entry name" value="Glycosyl_Hydrlase_16"/>
</dbReference>
<dbReference type="STRING" id="652787.SAMN05216490_1897"/>
<dbReference type="RefSeq" id="WP_091371579.1">
    <property type="nucleotide sequence ID" value="NZ_LT629740.1"/>
</dbReference>
<dbReference type="CDD" id="cd00413">
    <property type="entry name" value="Glyco_hydrolase_16"/>
    <property type="match status" value="1"/>
</dbReference>
<evidence type="ECO:0000259" key="3">
    <source>
        <dbReference type="PROSITE" id="PS51762"/>
    </source>
</evidence>
<evidence type="ECO:0000313" key="5">
    <source>
        <dbReference type="Proteomes" id="UP000199679"/>
    </source>
</evidence>
<feature type="signal peptide" evidence="2">
    <location>
        <begin position="1"/>
        <end position="20"/>
    </location>
</feature>
<dbReference type="SUPFAM" id="SSF49899">
    <property type="entry name" value="Concanavalin A-like lectins/glucanases"/>
    <property type="match status" value="1"/>
</dbReference>
<accession>A0A1H1VDU0</accession>
<dbReference type="PANTHER" id="PTHR10963:SF55">
    <property type="entry name" value="GLYCOSIDE HYDROLASE FAMILY 16 PROTEIN"/>
    <property type="match status" value="1"/>
</dbReference>
<evidence type="ECO:0000256" key="2">
    <source>
        <dbReference type="SAM" id="SignalP"/>
    </source>
</evidence>
<evidence type="ECO:0000313" key="4">
    <source>
        <dbReference type="EMBL" id="SDS82863.1"/>
    </source>
</evidence>
<dbReference type="PANTHER" id="PTHR10963">
    <property type="entry name" value="GLYCOSYL HYDROLASE-RELATED"/>
    <property type="match status" value="1"/>
</dbReference>
<proteinExistence type="inferred from homology"/>
<gene>
    <name evidence="4" type="ORF">SAMN05216490_1897</name>
</gene>
<reference evidence="4 5" key="1">
    <citation type="submission" date="2016-10" db="EMBL/GenBank/DDBJ databases">
        <authorList>
            <person name="de Groot N.N."/>
        </authorList>
    </citation>
    <scope>NUCLEOTIDE SEQUENCE [LARGE SCALE GENOMIC DNA]</scope>
    <source>
        <strain evidence="4 5">MP1X4</strain>
    </source>
</reference>